<dbReference type="InterPro" id="IPR049979">
    <property type="entry name" value="Cys_resp_CS_actino"/>
</dbReference>
<dbReference type="EMBL" id="JBFARM010000013">
    <property type="protein sequence ID" value="MEV4291182.1"/>
    <property type="molecule type" value="Genomic_DNA"/>
</dbReference>
<dbReference type="RefSeq" id="WP_350778063.1">
    <property type="nucleotide sequence ID" value="NZ_BAAAMV010000005.1"/>
</dbReference>
<sequence>MTRTVLFARLHVDLCRLASGLCRRRSPISP</sequence>
<gene>
    <name evidence="1" type="ORF">AB0K40_37220</name>
</gene>
<evidence type="ECO:0000313" key="2">
    <source>
        <dbReference type="Proteomes" id="UP001552427"/>
    </source>
</evidence>
<name>A0ABV3HF84_9ACTN</name>
<protein>
    <submittedName>
        <fullName evidence="1">Leader peptide</fullName>
    </submittedName>
</protein>
<dbReference type="NCBIfam" id="NF042934">
    <property type="entry name" value="cis_reg_atten"/>
    <property type="match status" value="1"/>
</dbReference>
<reference evidence="1 2" key="1">
    <citation type="submission" date="2024-06" db="EMBL/GenBank/DDBJ databases">
        <title>The Natural Products Discovery Center: Release of the First 8490 Sequenced Strains for Exploring Actinobacteria Biosynthetic Diversity.</title>
        <authorList>
            <person name="Kalkreuter E."/>
            <person name="Kautsar S.A."/>
            <person name="Yang D."/>
            <person name="Bader C.D."/>
            <person name="Teijaro C.N."/>
            <person name="Fluegel L."/>
            <person name="Davis C.M."/>
            <person name="Simpson J.R."/>
            <person name="Lauterbach L."/>
            <person name="Steele A.D."/>
            <person name="Gui C."/>
            <person name="Meng S."/>
            <person name="Li G."/>
            <person name="Viehrig K."/>
            <person name="Ye F."/>
            <person name="Su P."/>
            <person name="Kiefer A.F."/>
            <person name="Nichols A."/>
            <person name="Cepeda A.J."/>
            <person name="Yan W."/>
            <person name="Fan B."/>
            <person name="Jiang Y."/>
            <person name="Adhikari A."/>
            <person name="Zheng C.-J."/>
            <person name="Schuster L."/>
            <person name="Cowan T.M."/>
            <person name="Smanski M.J."/>
            <person name="Chevrette M.G."/>
            <person name="De Carvalho L.P.S."/>
            <person name="Shen B."/>
        </authorList>
    </citation>
    <scope>NUCLEOTIDE SEQUENCE [LARGE SCALE GENOMIC DNA]</scope>
    <source>
        <strain evidence="1 2">NPDC049574</strain>
    </source>
</reference>
<keyword evidence="2" id="KW-1185">Reference proteome</keyword>
<dbReference type="Proteomes" id="UP001552427">
    <property type="component" value="Unassembled WGS sequence"/>
</dbReference>
<accession>A0ABV3HF84</accession>
<comment type="caution">
    <text evidence="1">The sequence shown here is derived from an EMBL/GenBank/DDBJ whole genome shotgun (WGS) entry which is preliminary data.</text>
</comment>
<proteinExistence type="predicted"/>
<organism evidence="1 2">
    <name type="scientific">Nonomuraea bangladeshensis</name>
    <dbReference type="NCBI Taxonomy" id="404385"/>
    <lineage>
        <taxon>Bacteria</taxon>
        <taxon>Bacillati</taxon>
        <taxon>Actinomycetota</taxon>
        <taxon>Actinomycetes</taxon>
        <taxon>Streptosporangiales</taxon>
        <taxon>Streptosporangiaceae</taxon>
        <taxon>Nonomuraea</taxon>
    </lineage>
</organism>
<evidence type="ECO:0000313" key="1">
    <source>
        <dbReference type="EMBL" id="MEV4291182.1"/>
    </source>
</evidence>